<dbReference type="AlphaFoldDB" id="A0A1G8JG24"/>
<accession>A0A1G8JG24</accession>
<name>A0A1G8JG24_9ACTN</name>
<organism evidence="1 2">
    <name type="scientific">Sinosporangium album</name>
    <dbReference type="NCBI Taxonomy" id="504805"/>
    <lineage>
        <taxon>Bacteria</taxon>
        <taxon>Bacillati</taxon>
        <taxon>Actinomycetota</taxon>
        <taxon>Actinomycetes</taxon>
        <taxon>Streptosporangiales</taxon>
        <taxon>Streptosporangiaceae</taxon>
        <taxon>Sinosporangium</taxon>
    </lineage>
</organism>
<sequence length="116" mass="11815">MVPDDAGLPADGAGGVGDADGVASLTMADRKAFDEACDAVVDPPEEMGISIAALLTGRRLAEGGEERTTAEQAADPAPAVHALLVGLFQDRVLHGAETAADYDERAVVALVGMLRT</sequence>
<keyword evidence="2" id="KW-1185">Reference proteome</keyword>
<reference evidence="1 2" key="1">
    <citation type="submission" date="2016-10" db="EMBL/GenBank/DDBJ databases">
        <authorList>
            <person name="de Groot N.N."/>
        </authorList>
    </citation>
    <scope>NUCLEOTIDE SEQUENCE [LARGE SCALE GENOMIC DNA]</scope>
    <source>
        <strain evidence="1 2">CPCC 201354</strain>
    </source>
</reference>
<gene>
    <name evidence="1" type="ORF">SAMN05421505_14313</name>
</gene>
<protein>
    <submittedName>
        <fullName evidence="1">Uncharacterized protein</fullName>
    </submittedName>
</protein>
<dbReference type="EMBL" id="FNCN01000043">
    <property type="protein sequence ID" value="SDI30208.1"/>
    <property type="molecule type" value="Genomic_DNA"/>
</dbReference>
<proteinExistence type="predicted"/>
<dbReference type="Proteomes" id="UP000198923">
    <property type="component" value="Unassembled WGS sequence"/>
</dbReference>
<evidence type="ECO:0000313" key="1">
    <source>
        <dbReference type="EMBL" id="SDI30208.1"/>
    </source>
</evidence>
<evidence type="ECO:0000313" key="2">
    <source>
        <dbReference type="Proteomes" id="UP000198923"/>
    </source>
</evidence>